<dbReference type="AlphaFoldDB" id="A0A6B8RKV0"/>
<dbReference type="KEGG" id="ppsc:EHS13_15465"/>
<reference evidence="3" key="1">
    <citation type="submission" date="2018-11" db="EMBL/GenBank/DDBJ databases">
        <title>Complete genome sequence of Paenibacillus sp. ML311-T8.</title>
        <authorList>
            <person name="Nam Y.-D."/>
            <person name="Kang J."/>
            <person name="Chung W.-H."/>
            <person name="Park Y.S."/>
        </authorList>
    </citation>
    <scope>NUCLEOTIDE SEQUENCE [LARGE SCALE GENOMIC DNA]</scope>
    <source>
        <strain evidence="3">ML311-T8</strain>
    </source>
</reference>
<dbReference type="Gene3D" id="3.90.25.10">
    <property type="entry name" value="UDP-galactose 4-epimerase, domain 1"/>
    <property type="match status" value="1"/>
</dbReference>
<dbReference type="Gene3D" id="3.40.50.720">
    <property type="entry name" value="NAD(P)-binding Rossmann-like Domain"/>
    <property type="match status" value="1"/>
</dbReference>
<evidence type="ECO:0000259" key="1">
    <source>
        <dbReference type="Pfam" id="PF05368"/>
    </source>
</evidence>
<gene>
    <name evidence="2" type="ORF">EHS13_15465</name>
</gene>
<dbReference type="Pfam" id="PF05368">
    <property type="entry name" value="NmrA"/>
    <property type="match status" value="1"/>
</dbReference>
<dbReference type="InterPro" id="IPR036291">
    <property type="entry name" value="NAD(P)-bd_dom_sf"/>
</dbReference>
<feature type="domain" description="NmrA-like" evidence="1">
    <location>
        <begin position="2"/>
        <end position="254"/>
    </location>
</feature>
<organism evidence="2 3">
    <name type="scientific">Paenibacillus psychroresistens</name>
    <dbReference type="NCBI Taxonomy" id="1778678"/>
    <lineage>
        <taxon>Bacteria</taxon>
        <taxon>Bacillati</taxon>
        <taxon>Bacillota</taxon>
        <taxon>Bacilli</taxon>
        <taxon>Bacillales</taxon>
        <taxon>Paenibacillaceae</taxon>
        <taxon>Paenibacillus</taxon>
    </lineage>
</organism>
<protein>
    <submittedName>
        <fullName evidence="2">SDR family oxidoreductase</fullName>
    </submittedName>
</protein>
<dbReference type="EMBL" id="CP034235">
    <property type="protein sequence ID" value="QGQ96175.1"/>
    <property type="molecule type" value="Genomic_DNA"/>
</dbReference>
<proteinExistence type="predicted"/>
<dbReference type="PANTHER" id="PTHR47129">
    <property type="entry name" value="QUINONE OXIDOREDUCTASE 2"/>
    <property type="match status" value="1"/>
</dbReference>
<dbReference type="Proteomes" id="UP000426246">
    <property type="component" value="Chromosome"/>
</dbReference>
<dbReference type="OrthoDB" id="339107at2"/>
<dbReference type="SUPFAM" id="SSF51735">
    <property type="entry name" value="NAD(P)-binding Rossmann-fold domains"/>
    <property type="match status" value="1"/>
</dbReference>
<dbReference type="PANTHER" id="PTHR47129:SF1">
    <property type="entry name" value="NMRA-LIKE DOMAIN-CONTAINING PROTEIN"/>
    <property type="match status" value="1"/>
</dbReference>
<evidence type="ECO:0000313" key="2">
    <source>
        <dbReference type="EMBL" id="QGQ96175.1"/>
    </source>
</evidence>
<name>A0A6B8RKV0_9BACL</name>
<dbReference type="CDD" id="cd05269">
    <property type="entry name" value="TMR_SDR_a"/>
    <property type="match status" value="1"/>
</dbReference>
<dbReference type="InterPro" id="IPR052718">
    <property type="entry name" value="NmrA-type_oxidoreductase"/>
</dbReference>
<accession>A0A6B8RKV0</accession>
<evidence type="ECO:0000313" key="3">
    <source>
        <dbReference type="Proteomes" id="UP000426246"/>
    </source>
</evidence>
<keyword evidence="3" id="KW-1185">Reference proteome</keyword>
<sequence>MIIVTGANGKLGRAVVEQLLKRVPAEQIAVSVRDQNKAQDLKDLGVRVRPGDFDDAASLLHAFEGASQVLIVSSGILGEAGIRQHQTAIDTAKKAGAGRVLYTSHMGSSPSSHFPPMLNHAATEELLKASGIAYTAIRNGFYAASAVMLIGRAIKTGELIAPEDGPVAWTSHSDLAEATAAIIAAIISEQKFDSLTPNLTASEAIDMDGITAIASEIIGKPIRRIVVSDEEYRDHLKSQGLPEDRAKMLMGMFIASRNGDFAQASSALATLIGRTPMSISEVLKESLSHQLG</sequence>
<dbReference type="InterPro" id="IPR008030">
    <property type="entry name" value="NmrA-like"/>
</dbReference>